<evidence type="ECO:0000313" key="8">
    <source>
        <dbReference type="Proteomes" id="UP001178461"/>
    </source>
</evidence>
<dbReference type="EMBL" id="OX395136">
    <property type="protein sequence ID" value="CAI5787361.1"/>
    <property type="molecule type" value="Genomic_DNA"/>
</dbReference>
<evidence type="ECO:0000313" key="7">
    <source>
        <dbReference type="EMBL" id="CAI5787361.1"/>
    </source>
</evidence>
<dbReference type="InterPro" id="IPR002885">
    <property type="entry name" value="PPR_rpt"/>
</dbReference>
<dbReference type="Proteomes" id="UP001178461">
    <property type="component" value="Chromosome 11"/>
</dbReference>
<organism evidence="7 8">
    <name type="scientific">Podarcis lilfordi</name>
    <name type="common">Lilford's wall lizard</name>
    <dbReference type="NCBI Taxonomy" id="74358"/>
    <lineage>
        <taxon>Eukaryota</taxon>
        <taxon>Metazoa</taxon>
        <taxon>Chordata</taxon>
        <taxon>Craniata</taxon>
        <taxon>Vertebrata</taxon>
        <taxon>Euteleostomi</taxon>
        <taxon>Lepidosauria</taxon>
        <taxon>Squamata</taxon>
        <taxon>Bifurcata</taxon>
        <taxon>Unidentata</taxon>
        <taxon>Episquamata</taxon>
        <taxon>Laterata</taxon>
        <taxon>Lacertibaenia</taxon>
        <taxon>Lacertidae</taxon>
        <taxon>Podarcis</taxon>
    </lineage>
</organism>
<accession>A0AA35PFT1</accession>
<dbReference type="GO" id="GO:0003723">
    <property type="term" value="F:RNA binding"/>
    <property type="evidence" value="ECO:0007669"/>
    <property type="project" value="TreeGrafter"/>
</dbReference>
<name>A0AA35PFT1_9SAUR</name>
<feature type="repeat" description="PPR" evidence="6">
    <location>
        <begin position="157"/>
        <end position="191"/>
    </location>
</feature>
<dbReference type="InterPro" id="IPR011990">
    <property type="entry name" value="TPR-like_helical_dom_sf"/>
</dbReference>
<dbReference type="Pfam" id="PF10037">
    <property type="entry name" value="MRP-S27"/>
    <property type="match status" value="1"/>
</dbReference>
<dbReference type="GO" id="GO:0005739">
    <property type="term" value="C:mitochondrion"/>
    <property type="evidence" value="ECO:0007669"/>
    <property type="project" value="UniProtKB-SubCell"/>
</dbReference>
<dbReference type="Gene3D" id="1.25.40.10">
    <property type="entry name" value="Tetratricopeptide repeat domain"/>
    <property type="match status" value="1"/>
</dbReference>
<comment type="subcellular location">
    <subcellularLocation>
        <location evidence="1">Mitochondrion</location>
    </subcellularLocation>
</comment>
<dbReference type="GO" id="GO:0006397">
    <property type="term" value="P:mRNA processing"/>
    <property type="evidence" value="ECO:0007669"/>
    <property type="project" value="UniProtKB-KW"/>
</dbReference>
<evidence type="ECO:0000256" key="4">
    <source>
        <dbReference type="ARBA" id="ARBA00022664"/>
    </source>
</evidence>
<dbReference type="GO" id="GO:0007005">
    <property type="term" value="P:mitochondrion organization"/>
    <property type="evidence" value="ECO:0007669"/>
    <property type="project" value="TreeGrafter"/>
</dbReference>
<evidence type="ECO:0000256" key="5">
    <source>
        <dbReference type="ARBA" id="ARBA00023128"/>
    </source>
</evidence>
<dbReference type="AlphaFoldDB" id="A0AA35PFT1"/>
<protein>
    <recommendedName>
        <fullName evidence="3">Pentatricopeptide repeat-containing protein 2, mitochondrial</fullName>
    </recommendedName>
</protein>
<dbReference type="InterPro" id="IPR034629">
    <property type="entry name" value="PTCD2"/>
</dbReference>
<dbReference type="NCBIfam" id="TIGR00756">
    <property type="entry name" value="PPR"/>
    <property type="match status" value="1"/>
</dbReference>
<keyword evidence="8" id="KW-1185">Reference proteome</keyword>
<gene>
    <name evidence="7" type="ORF">PODLI_1B002613</name>
</gene>
<reference evidence="7" key="1">
    <citation type="submission" date="2022-12" db="EMBL/GenBank/DDBJ databases">
        <authorList>
            <person name="Alioto T."/>
            <person name="Alioto T."/>
            <person name="Gomez Garrido J."/>
        </authorList>
    </citation>
    <scope>NUCLEOTIDE SEQUENCE</scope>
</reference>
<evidence type="ECO:0000256" key="3">
    <source>
        <dbReference type="ARBA" id="ARBA00014675"/>
    </source>
</evidence>
<comment type="similarity">
    <text evidence="2">Belongs to the PTCD2 family.</text>
</comment>
<keyword evidence="5" id="KW-0496">Mitochondrion</keyword>
<evidence type="ECO:0000256" key="2">
    <source>
        <dbReference type="ARBA" id="ARBA00008677"/>
    </source>
</evidence>
<dbReference type="PROSITE" id="PS51375">
    <property type="entry name" value="PPR"/>
    <property type="match status" value="1"/>
</dbReference>
<dbReference type="GO" id="GO:0050684">
    <property type="term" value="P:regulation of mRNA processing"/>
    <property type="evidence" value="ECO:0007669"/>
    <property type="project" value="InterPro"/>
</dbReference>
<dbReference type="PANTHER" id="PTHR14700:SF0">
    <property type="entry name" value="PENTATRICOPEPTIDE REPEAT-CONTAINING PROTEIN 2, MITOCHONDRIAL"/>
    <property type="match status" value="1"/>
</dbReference>
<keyword evidence="4" id="KW-0507">mRNA processing</keyword>
<evidence type="ECO:0000256" key="1">
    <source>
        <dbReference type="ARBA" id="ARBA00004173"/>
    </source>
</evidence>
<evidence type="ECO:0000256" key="6">
    <source>
        <dbReference type="PROSITE-ProRule" id="PRU00708"/>
    </source>
</evidence>
<dbReference type="InterPro" id="IPR034913">
    <property type="entry name" value="mS27/PTCD2"/>
</dbReference>
<proteinExistence type="inferred from homology"/>
<dbReference type="PANTHER" id="PTHR14700">
    <property type="entry name" value="PENTATRICOPEPTIDE REPEAT-CONTAINING PROTEIN 2, MITOCHONDRIAL"/>
    <property type="match status" value="1"/>
</dbReference>
<sequence length="381" mass="43433">MAAAVGSSNGILRETVRRCMRGTLAAAGCLSCPQGAKRYLLTEDVLQLHAFQQHKLEVGYKLYGEKDTYFKTIEDKLAKNMLILRDELKLLLHLCQTKEEVKIVKRVIYRYHAENKNVAFGGFKFGPLFMRLCYEMNLEATALELIKDQALHGFFSESSSFNILMDMLFTKGHYESALEVLLEMKRQGVKFSSDTYLLAVAICYKLNNSESRRIFTTLLEDGQLKGVNISRRVYYFAVVFALKQNDISRARSFYSHIINTESRVCTNLTILLQVATGDLEDLVQRLKNASESSVSSFVKKPEFCMEVLATAREKLEDIPTLRVQFEEIVAKLQASGQTISQTLDDLLCQPPRTKRRPMQLLKLNQMSRRTLKPIHSALLAE</sequence>